<comment type="similarity">
    <text evidence="2">Belongs to the tumor necrosis factor family.</text>
</comment>
<dbReference type="GeneTree" id="ENSGT01060000248544"/>
<protein>
    <recommendedName>
        <fullName evidence="6">THD domain-containing protein</fullName>
    </recommendedName>
</protein>
<dbReference type="SUPFAM" id="SSF49842">
    <property type="entry name" value="TNF-like"/>
    <property type="match status" value="1"/>
</dbReference>
<proteinExistence type="inferred from homology"/>
<dbReference type="InterPro" id="IPR008983">
    <property type="entry name" value="Tumour_necrosis_fac-like_dom"/>
</dbReference>
<keyword evidence="4" id="KW-0472">Membrane</keyword>
<dbReference type="AlphaFoldDB" id="A0A8C2WE81"/>
<dbReference type="SMART" id="SM00207">
    <property type="entry name" value="TNF"/>
    <property type="match status" value="1"/>
</dbReference>
<dbReference type="GO" id="GO:0006955">
    <property type="term" value="P:immune response"/>
    <property type="evidence" value="ECO:0007669"/>
    <property type="project" value="InterPro"/>
</dbReference>
<dbReference type="Ensembl" id="ENSCLMT00005002262.1">
    <property type="protein sequence ID" value="ENSCLMP00005002160.1"/>
    <property type="gene ID" value="ENSCLMG00005001107.1"/>
</dbReference>
<evidence type="ECO:0000256" key="4">
    <source>
        <dbReference type="ARBA" id="ARBA00023136"/>
    </source>
</evidence>
<evidence type="ECO:0000256" key="2">
    <source>
        <dbReference type="ARBA" id="ARBA00008670"/>
    </source>
</evidence>
<dbReference type="GO" id="GO:0005164">
    <property type="term" value="F:tumor necrosis factor receptor binding"/>
    <property type="evidence" value="ECO:0007669"/>
    <property type="project" value="InterPro"/>
</dbReference>
<name>A0A8C2WE81_CYCLU</name>
<dbReference type="InterPro" id="IPR006052">
    <property type="entry name" value="TNF_dom"/>
</dbReference>
<evidence type="ECO:0000256" key="3">
    <source>
        <dbReference type="ARBA" id="ARBA00022514"/>
    </source>
</evidence>
<organism evidence="7 8">
    <name type="scientific">Cyclopterus lumpus</name>
    <name type="common">Lumpsucker</name>
    <dbReference type="NCBI Taxonomy" id="8103"/>
    <lineage>
        <taxon>Eukaryota</taxon>
        <taxon>Metazoa</taxon>
        <taxon>Chordata</taxon>
        <taxon>Craniata</taxon>
        <taxon>Vertebrata</taxon>
        <taxon>Euteleostomi</taxon>
        <taxon>Actinopterygii</taxon>
        <taxon>Neopterygii</taxon>
        <taxon>Teleostei</taxon>
        <taxon>Neoteleostei</taxon>
        <taxon>Acanthomorphata</taxon>
        <taxon>Eupercaria</taxon>
        <taxon>Perciformes</taxon>
        <taxon>Cottioidei</taxon>
        <taxon>Cottales</taxon>
        <taxon>Cyclopteridae</taxon>
        <taxon>Cyclopterus</taxon>
    </lineage>
</organism>
<dbReference type="PROSITE" id="PS50049">
    <property type="entry name" value="THD_2"/>
    <property type="match status" value="1"/>
</dbReference>
<dbReference type="Pfam" id="PF00229">
    <property type="entry name" value="TNF"/>
    <property type="match status" value="1"/>
</dbReference>
<keyword evidence="8" id="KW-1185">Reference proteome</keyword>
<dbReference type="PANTHER" id="PTHR11471:SF24">
    <property type="entry name" value="TUMOR NECROSIS FACTOR LIGAND SUPERFAMILY MEMBER 15"/>
    <property type="match status" value="1"/>
</dbReference>
<evidence type="ECO:0000256" key="1">
    <source>
        <dbReference type="ARBA" id="ARBA00004370"/>
    </source>
</evidence>
<dbReference type="InterPro" id="IPR006053">
    <property type="entry name" value="TNF"/>
</dbReference>
<dbReference type="PANTHER" id="PTHR11471">
    <property type="entry name" value="TUMOR NECROSIS FACTOR FAMILY MEMBER"/>
    <property type="match status" value="1"/>
</dbReference>
<reference evidence="7" key="2">
    <citation type="submission" date="2025-09" db="UniProtKB">
        <authorList>
            <consortium name="Ensembl"/>
        </authorList>
    </citation>
    <scope>IDENTIFICATION</scope>
</reference>
<dbReference type="GO" id="GO:0005125">
    <property type="term" value="F:cytokine activity"/>
    <property type="evidence" value="ECO:0007669"/>
    <property type="project" value="UniProtKB-KW"/>
</dbReference>
<dbReference type="Gene3D" id="2.60.120.40">
    <property type="match status" value="1"/>
</dbReference>
<evidence type="ECO:0000259" key="6">
    <source>
        <dbReference type="PROSITE" id="PS50049"/>
    </source>
</evidence>
<dbReference type="PRINTS" id="PR01234">
    <property type="entry name" value="TNECROSISFCT"/>
</dbReference>
<evidence type="ECO:0000313" key="7">
    <source>
        <dbReference type="Ensembl" id="ENSCLMP00005002160.1"/>
    </source>
</evidence>
<sequence length="162" mass="18371">PSLSLDEGRTADSIDRDELENKPRNNFNGKYLEWERLAGRAFCNGGFNYSSGNLMVPRLGIYRVFLQITYESKNNLECDEELRLSNSVFLIRDDYKTHVPLLSSVDTLSCSMKQWSKTLYTAGLFSLEADSRLQVTSSHPSLIVESESKVFFGAELLFALSH</sequence>
<evidence type="ECO:0000256" key="5">
    <source>
        <dbReference type="SAM" id="MobiDB-lite"/>
    </source>
</evidence>
<keyword evidence="3" id="KW-0202">Cytokine</keyword>
<evidence type="ECO:0000313" key="8">
    <source>
        <dbReference type="Proteomes" id="UP000694565"/>
    </source>
</evidence>
<accession>A0A8C2WE81</accession>
<feature type="region of interest" description="Disordered" evidence="5">
    <location>
        <begin position="1"/>
        <end position="20"/>
    </location>
</feature>
<dbReference type="GO" id="GO:0005615">
    <property type="term" value="C:extracellular space"/>
    <property type="evidence" value="ECO:0007669"/>
    <property type="project" value="UniProtKB-KW"/>
</dbReference>
<comment type="subcellular location">
    <subcellularLocation>
        <location evidence="1">Membrane</location>
    </subcellularLocation>
</comment>
<dbReference type="Proteomes" id="UP000694565">
    <property type="component" value="Unplaced"/>
</dbReference>
<dbReference type="GO" id="GO:0016020">
    <property type="term" value="C:membrane"/>
    <property type="evidence" value="ECO:0007669"/>
    <property type="project" value="UniProtKB-SubCell"/>
</dbReference>
<feature type="domain" description="THD" evidence="6">
    <location>
        <begin position="15"/>
        <end position="160"/>
    </location>
</feature>
<reference evidence="7" key="1">
    <citation type="submission" date="2025-08" db="UniProtKB">
        <authorList>
            <consortium name="Ensembl"/>
        </authorList>
    </citation>
    <scope>IDENTIFICATION</scope>
</reference>